<feature type="compositionally biased region" description="Low complexity" evidence="1">
    <location>
        <begin position="81"/>
        <end position="107"/>
    </location>
</feature>
<sequence>MLALAAVVGTAGCAGTAPVAPSPAAAMVRHAGPAAGQPSAQLLWRADVAPGDRLLLLRAVDAERCAPMEWLQAGVGPQQPGLAGAAAVPPAAAPSAPGPRADASPPRVVAGVPTTLEFRLQRADRSGCAAVFTYTPQAGHRYLVQAASVGAGCRVQLLDITRPEQARPPDDLLQRSVDNQRCVPLAQARGVGGGPSVGGGQLDGEPVLDPRATDAPLRGLIVR</sequence>
<reference evidence="2 3" key="1">
    <citation type="submission" date="2024-04" db="EMBL/GenBank/DDBJ databases">
        <title>Novel species of the genus Ideonella isolated from streams.</title>
        <authorList>
            <person name="Lu H."/>
        </authorList>
    </citation>
    <scope>NUCLEOTIDE SEQUENCE [LARGE SCALE GENOMIC DNA]</scope>
    <source>
        <strain evidence="2 3">BYS139W</strain>
    </source>
</reference>
<evidence type="ECO:0000313" key="2">
    <source>
        <dbReference type="EMBL" id="MEK8026341.1"/>
    </source>
</evidence>
<gene>
    <name evidence="2" type="ORF">AACH11_10265</name>
</gene>
<feature type="region of interest" description="Disordered" evidence="1">
    <location>
        <begin position="187"/>
        <end position="211"/>
    </location>
</feature>
<evidence type="ECO:0008006" key="4">
    <source>
        <dbReference type="Google" id="ProtNLM"/>
    </source>
</evidence>
<evidence type="ECO:0000313" key="3">
    <source>
        <dbReference type="Proteomes" id="UP001368500"/>
    </source>
</evidence>
<comment type="caution">
    <text evidence="2">The sequence shown here is derived from an EMBL/GenBank/DDBJ whole genome shotgun (WGS) entry which is preliminary data.</text>
</comment>
<feature type="region of interest" description="Disordered" evidence="1">
    <location>
        <begin position="81"/>
        <end position="108"/>
    </location>
</feature>
<dbReference type="Proteomes" id="UP001368500">
    <property type="component" value="Unassembled WGS sequence"/>
</dbReference>
<proteinExistence type="predicted"/>
<keyword evidence="3" id="KW-1185">Reference proteome</keyword>
<feature type="compositionally biased region" description="Gly residues" evidence="1">
    <location>
        <begin position="190"/>
        <end position="202"/>
    </location>
</feature>
<name>A0ABU9B9R5_9BURK</name>
<evidence type="ECO:0000256" key="1">
    <source>
        <dbReference type="SAM" id="MobiDB-lite"/>
    </source>
</evidence>
<dbReference type="EMBL" id="JBBUTF010000008">
    <property type="protein sequence ID" value="MEK8026341.1"/>
    <property type="molecule type" value="Genomic_DNA"/>
</dbReference>
<dbReference type="RefSeq" id="WP_341374126.1">
    <property type="nucleotide sequence ID" value="NZ_JBBUTF010000008.1"/>
</dbReference>
<organism evidence="2 3">
    <name type="scientific">Pseudaquabacterium rugosum</name>
    <dbReference type="NCBI Taxonomy" id="2984194"/>
    <lineage>
        <taxon>Bacteria</taxon>
        <taxon>Pseudomonadati</taxon>
        <taxon>Pseudomonadota</taxon>
        <taxon>Betaproteobacteria</taxon>
        <taxon>Burkholderiales</taxon>
        <taxon>Sphaerotilaceae</taxon>
        <taxon>Pseudaquabacterium</taxon>
    </lineage>
</organism>
<protein>
    <recommendedName>
        <fullName evidence="4">Lipoprotein</fullName>
    </recommendedName>
</protein>
<accession>A0ABU9B9R5</accession>